<dbReference type="Proteomes" id="UP001589609">
    <property type="component" value="Unassembled WGS sequence"/>
</dbReference>
<organism evidence="1 2">
    <name type="scientific">Ectobacillus funiculus</name>
    <dbReference type="NCBI Taxonomy" id="137993"/>
    <lineage>
        <taxon>Bacteria</taxon>
        <taxon>Bacillati</taxon>
        <taxon>Bacillota</taxon>
        <taxon>Bacilli</taxon>
        <taxon>Bacillales</taxon>
        <taxon>Bacillaceae</taxon>
        <taxon>Ectobacillus</taxon>
    </lineage>
</organism>
<keyword evidence="2" id="KW-1185">Reference proteome</keyword>
<protein>
    <submittedName>
        <fullName evidence="1">DUF3910 family protein</fullName>
    </submittedName>
</protein>
<reference evidence="1 2" key="1">
    <citation type="submission" date="2024-09" db="EMBL/GenBank/DDBJ databases">
        <authorList>
            <person name="Sun Q."/>
            <person name="Mori K."/>
        </authorList>
    </citation>
    <scope>NUCLEOTIDE SEQUENCE [LARGE SCALE GENOMIC DNA]</scope>
    <source>
        <strain evidence="1 2">JCM 11201</strain>
    </source>
</reference>
<sequence length="92" mass="10656">MNIHAKPDWIGTPRRYHDEQNEVIAIDFSLENNDNRYRLIIRTSGTGVQYECKQYGVKPGSQKPYPIDIPFTNEMMPLVEAILQDPYVKACL</sequence>
<dbReference type="Pfam" id="PF13049">
    <property type="entry name" value="DUF3910"/>
    <property type="match status" value="1"/>
</dbReference>
<accession>A0ABV5WD21</accession>
<gene>
    <name evidence="1" type="ORF">ACFFMS_08165</name>
</gene>
<evidence type="ECO:0000313" key="1">
    <source>
        <dbReference type="EMBL" id="MFB9758492.1"/>
    </source>
</evidence>
<proteinExistence type="predicted"/>
<evidence type="ECO:0000313" key="2">
    <source>
        <dbReference type="Proteomes" id="UP001589609"/>
    </source>
</evidence>
<name>A0ABV5WD21_9BACI</name>
<dbReference type="RefSeq" id="WP_379948780.1">
    <property type="nucleotide sequence ID" value="NZ_JBHMAF010000034.1"/>
</dbReference>
<dbReference type="EMBL" id="JBHMAF010000034">
    <property type="protein sequence ID" value="MFB9758492.1"/>
    <property type="molecule type" value="Genomic_DNA"/>
</dbReference>
<dbReference type="InterPro" id="IPR025021">
    <property type="entry name" value="DUF3910"/>
</dbReference>
<comment type="caution">
    <text evidence="1">The sequence shown here is derived from an EMBL/GenBank/DDBJ whole genome shotgun (WGS) entry which is preliminary data.</text>
</comment>